<dbReference type="SUPFAM" id="SSF52283">
    <property type="entry name" value="Formate/glycerate dehydrogenase catalytic domain-like"/>
    <property type="match status" value="1"/>
</dbReference>
<evidence type="ECO:0000256" key="5">
    <source>
        <dbReference type="SAM" id="MobiDB-lite"/>
    </source>
</evidence>
<gene>
    <name evidence="8" type="primary">vanH</name>
    <name evidence="8" type="ORF">GCM10018772_20730</name>
</gene>
<keyword evidence="2 4" id="KW-0560">Oxidoreductase</keyword>
<feature type="domain" description="D-isomer specific 2-hydroxyacid dehydrogenase NAD-binding" evidence="7">
    <location>
        <begin position="157"/>
        <end position="343"/>
    </location>
</feature>
<dbReference type="AlphaFoldDB" id="A0A919AAZ5"/>
<dbReference type="InterPro" id="IPR006139">
    <property type="entry name" value="D-isomer_2_OHA_DH_cat_dom"/>
</dbReference>
<dbReference type="Pfam" id="PF00389">
    <property type="entry name" value="2-Hacid_dh"/>
    <property type="match status" value="1"/>
</dbReference>
<keyword evidence="3" id="KW-0520">NAD</keyword>
<evidence type="ECO:0000259" key="7">
    <source>
        <dbReference type="Pfam" id="PF02826"/>
    </source>
</evidence>
<dbReference type="GO" id="GO:0051287">
    <property type="term" value="F:NAD binding"/>
    <property type="evidence" value="ECO:0007669"/>
    <property type="project" value="InterPro"/>
</dbReference>
<evidence type="ECO:0000256" key="1">
    <source>
        <dbReference type="ARBA" id="ARBA00005854"/>
    </source>
</evidence>
<feature type="region of interest" description="Disordered" evidence="5">
    <location>
        <begin position="1"/>
        <end position="24"/>
    </location>
</feature>
<accession>A0A919AAZ5</accession>
<evidence type="ECO:0000256" key="4">
    <source>
        <dbReference type="RuleBase" id="RU003719"/>
    </source>
</evidence>
<dbReference type="InterPro" id="IPR058205">
    <property type="entry name" value="D-LDH-like"/>
</dbReference>
<dbReference type="InterPro" id="IPR006140">
    <property type="entry name" value="D-isomer_DH_NAD-bd"/>
</dbReference>
<comment type="similarity">
    <text evidence="1 4">Belongs to the D-isomer specific 2-hydroxyacid dehydrogenase family.</text>
</comment>
<dbReference type="EMBL" id="BNBI01000004">
    <property type="protein sequence ID" value="GHE96488.1"/>
    <property type="molecule type" value="Genomic_DNA"/>
</dbReference>
<evidence type="ECO:0000259" key="6">
    <source>
        <dbReference type="Pfam" id="PF00389"/>
    </source>
</evidence>
<evidence type="ECO:0000313" key="8">
    <source>
        <dbReference type="EMBL" id="GHE96488.1"/>
    </source>
</evidence>
<dbReference type="InterPro" id="IPR029752">
    <property type="entry name" value="D-isomer_DH_CS1"/>
</dbReference>
<dbReference type="PROSITE" id="PS00065">
    <property type="entry name" value="D_2_HYDROXYACID_DH_1"/>
    <property type="match status" value="1"/>
</dbReference>
<organism evidence="8 9">
    <name type="scientific">Streptomyces fumanus</name>
    <dbReference type="NCBI Taxonomy" id="67302"/>
    <lineage>
        <taxon>Bacteria</taxon>
        <taxon>Bacillati</taxon>
        <taxon>Actinomycetota</taxon>
        <taxon>Actinomycetes</taxon>
        <taxon>Kitasatosporales</taxon>
        <taxon>Streptomycetaceae</taxon>
        <taxon>Streptomyces</taxon>
    </lineage>
</organism>
<dbReference type="Pfam" id="PF02826">
    <property type="entry name" value="2-Hacid_dh_C"/>
    <property type="match status" value="1"/>
</dbReference>
<reference evidence="8" key="2">
    <citation type="submission" date="2020-09" db="EMBL/GenBank/DDBJ databases">
        <authorList>
            <person name="Sun Q."/>
            <person name="Ohkuma M."/>
        </authorList>
    </citation>
    <scope>NUCLEOTIDE SEQUENCE</scope>
    <source>
        <strain evidence="8">JCM 4477</strain>
    </source>
</reference>
<dbReference type="SUPFAM" id="SSF51735">
    <property type="entry name" value="NAD(P)-binding Rossmann-fold domains"/>
    <property type="match status" value="1"/>
</dbReference>
<dbReference type="PANTHER" id="PTHR43026">
    <property type="entry name" value="2-HYDROXYACID DEHYDROGENASE HOMOLOG 1-RELATED"/>
    <property type="match status" value="1"/>
</dbReference>
<evidence type="ECO:0000313" key="9">
    <source>
        <dbReference type="Proteomes" id="UP000630718"/>
    </source>
</evidence>
<dbReference type="Proteomes" id="UP000630718">
    <property type="component" value="Unassembled WGS sequence"/>
</dbReference>
<reference evidence="8" key="1">
    <citation type="journal article" date="2014" name="Int. J. Syst. Evol. Microbiol.">
        <title>Complete genome sequence of Corynebacterium casei LMG S-19264T (=DSM 44701T), isolated from a smear-ripened cheese.</title>
        <authorList>
            <consortium name="US DOE Joint Genome Institute (JGI-PGF)"/>
            <person name="Walter F."/>
            <person name="Albersmeier A."/>
            <person name="Kalinowski J."/>
            <person name="Ruckert C."/>
        </authorList>
    </citation>
    <scope>NUCLEOTIDE SEQUENCE</scope>
    <source>
        <strain evidence="8">JCM 4477</strain>
    </source>
</reference>
<dbReference type="CDD" id="cd12185">
    <property type="entry name" value="HGDH_LDH_like"/>
    <property type="match status" value="1"/>
</dbReference>
<dbReference type="PANTHER" id="PTHR43026:SF1">
    <property type="entry name" value="2-HYDROXYACID DEHYDROGENASE HOMOLOG 1-RELATED"/>
    <property type="match status" value="1"/>
</dbReference>
<evidence type="ECO:0000256" key="3">
    <source>
        <dbReference type="ARBA" id="ARBA00023027"/>
    </source>
</evidence>
<sequence length="371" mass="40663">MRRHAKAAHRPASQEPSSGGDVSRAYRETHTLRQRHPVLTGAMTHSEKTRITLYGCGPDEAALFRELAPALDVRPVITDAPVCAANAELASGSRCISVDHRTPLTHETLRALARIGVRYISTRSIGYDHIDVAYARRAGMLVENVSYSPDSVADYTLMLMLMTLRDAKAMVRRTDAHDYRLSGTRGKELRDLTVGVVGTGRIGTAVMNRLKGFGCRIMACDERPAANPGTAVEHVPLDELLLHSDLVTLHTPLTPHTRHLLDRRRLALMRNGALIVNTGRGALIDTEALVRELESGRLGGAALDVIEGEEGIFSTDCRDRPPGSTSLLRLQQLPNALISPHTAYYTDRALRDTVRNSLTNCLTYESGNQHG</sequence>
<name>A0A919AAZ5_9ACTN</name>
<dbReference type="PROSITE" id="PS00671">
    <property type="entry name" value="D_2_HYDROXYACID_DH_3"/>
    <property type="match status" value="1"/>
</dbReference>
<proteinExistence type="inferred from homology"/>
<feature type="domain" description="D-isomer specific 2-hydroxyacid dehydrogenase catalytic" evidence="6">
    <location>
        <begin position="77"/>
        <end position="368"/>
    </location>
</feature>
<dbReference type="InterPro" id="IPR036291">
    <property type="entry name" value="NAD(P)-bd_dom_sf"/>
</dbReference>
<dbReference type="GO" id="GO:0008720">
    <property type="term" value="F:D-lactate dehydrogenase (NAD+) activity"/>
    <property type="evidence" value="ECO:0007669"/>
    <property type="project" value="TreeGrafter"/>
</dbReference>
<dbReference type="Gene3D" id="3.40.50.720">
    <property type="entry name" value="NAD(P)-binding Rossmann-like Domain"/>
    <property type="match status" value="2"/>
</dbReference>
<evidence type="ECO:0000256" key="2">
    <source>
        <dbReference type="ARBA" id="ARBA00023002"/>
    </source>
</evidence>
<dbReference type="InterPro" id="IPR029753">
    <property type="entry name" value="D-isomer_DH_CS"/>
</dbReference>
<protein>
    <submittedName>
        <fullName evidence="8">Lactate dehydrogenase</fullName>
    </submittedName>
</protein>
<keyword evidence="9" id="KW-1185">Reference proteome</keyword>
<comment type="caution">
    <text evidence="8">The sequence shown here is derived from an EMBL/GenBank/DDBJ whole genome shotgun (WGS) entry which is preliminary data.</text>
</comment>